<reference evidence="2" key="1">
    <citation type="submission" date="2024-04" db="EMBL/GenBank/DDBJ databases">
        <title>Phylogenomic analyses of a clade within the roseobacter group suggest taxonomic reassignments of species of the genera Aestuariivita, Citreicella, Loktanella, Nautella, Pelagibaca, Ruegeria, Thalassobius, Thiobacimonas and Tropicibacter, and the proposal o.</title>
        <authorList>
            <person name="Jeon C.O."/>
        </authorList>
    </citation>
    <scope>NUCLEOTIDE SEQUENCE [LARGE SCALE GENOMIC DNA]</scope>
    <source>
        <strain evidence="2">SS1-5</strain>
    </source>
</reference>
<dbReference type="RefSeq" id="WP_342076062.1">
    <property type="nucleotide sequence ID" value="NZ_CP151767.2"/>
</dbReference>
<sequence>MMLPRWFGDESSLEVEARKAALRTANETGAAAHFTFYETAFKTWDLNVPNIDIAAFKQGSYDLITLRANDPAFVAQLYQRMIWWANEADLTSCPKSQQELASTIGRQIDDLRKDILQTRLTAIHGHSWQDGVRGAIDAISSLAQDHIRAGGATFALT</sequence>
<dbReference type="AlphaFoldDB" id="A0AAN0M859"/>
<evidence type="ECO:0000313" key="2">
    <source>
        <dbReference type="Proteomes" id="UP001470809"/>
    </source>
</evidence>
<dbReference type="Proteomes" id="UP001470809">
    <property type="component" value="Chromosome"/>
</dbReference>
<dbReference type="KEGG" id="yrh:AABB31_17260"/>
<gene>
    <name evidence="1" type="ORF">AABB31_17260</name>
</gene>
<proteinExistence type="predicted"/>
<dbReference type="EMBL" id="CP151767">
    <property type="protein sequence ID" value="WZU66740.1"/>
    <property type="molecule type" value="Genomic_DNA"/>
</dbReference>
<organism evidence="1 2">
    <name type="scientific">Yoonia rhodophyticola</name>
    <dbReference type="NCBI Taxonomy" id="3137370"/>
    <lineage>
        <taxon>Bacteria</taxon>
        <taxon>Pseudomonadati</taxon>
        <taxon>Pseudomonadota</taxon>
        <taxon>Alphaproteobacteria</taxon>
        <taxon>Rhodobacterales</taxon>
        <taxon>Paracoccaceae</taxon>
        <taxon>Yoonia</taxon>
    </lineage>
</organism>
<name>A0AAN0M859_9RHOB</name>
<accession>A0AAN0M859</accession>
<evidence type="ECO:0000313" key="1">
    <source>
        <dbReference type="EMBL" id="WZU66740.1"/>
    </source>
</evidence>
<protein>
    <submittedName>
        <fullName evidence="1">Uncharacterized protein</fullName>
    </submittedName>
</protein>
<keyword evidence="2" id="KW-1185">Reference proteome</keyword>
<reference evidence="1 2" key="2">
    <citation type="submission" date="2024-08" db="EMBL/GenBank/DDBJ databases">
        <title>Phylogenomic analyses of a clade within the roseobacter group suggest taxonomic reassignments of species of the genera Aestuariivita, Citreicella, Loktanella, Nautella, Pelagibaca, Ruegeria, Thalassobius, Thiobacimonas and Tropicibacter, and the proposal o.</title>
        <authorList>
            <person name="Jeon C.O."/>
        </authorList>
    </citation>
    <scope>NUCLEOTIDE SEQUENCE [LARGE SCALE GENOMIC DNA]</scope>
    <source>
        <strain evidence="1 2">SS1-5</strain>
    </source>
</reference>